<keyword evidence="6 9" id="KW-0175">Coiled coil</keyword>
<feature type="domain" description="T-SNARE coiled-coil homology" evidence="11">
    <location>
        <begin position="126"/>
        <end position="193"/>
    </location>
</feature>
<dbReference type="Pfam" id="PF12352">
    <property type="entry name" value="V-SNARE_C"/>
    <property type="match status" value="1"/>
</dbReference>
<evidence type="ECO:0000259" key="11">
    <source>
        <dbReference type="SMART" id="SM00397"/>
    </source>
</evidence>
<sequence length="226" mass="25874">MDLIHDYEQQYAVLTAEITAQIGRLSTSSGANTAERNKLIADVDRQLEESQELLEQIGLEIRDIPQANRPGYTSRLNCYQAEWKRLQQEFTNAKRDRSSSNKGAAGGYDSVDEFDEIGIQEDQKRRLLDNSERLERTGNYLKDSYRVVLETEQIGTQVLQDLSEQRETIQRARGRLRETDAELGRSSRLLNSMMMRAMREKIVLIGVAVAIFLVLFLSIYFSISSD</sequence>
<dbReference type="Pfam" id="PF05008">
    <property type="entry name" value="V-SNARE"/>
    <property type="match status" value="1"/>
</dbReference>
<dbReference type="EnsemblMetazoa" id="AALFPA23_003592.R4049">
    <property type="protein sequence ID" value="AALFPA23_003592.P4049"/>
    <property type="gene ID" value="AALFPA23_003592"/>
</dbReference>
<evidence type="ECO:0000256" key="7">
    <source>
        <dbReference type="ARBA" id="ARBA00023136"/>
    </source>
</evidence>
<evidence type="ECO:0000256" key="8">
    <source>
        <dbReference type="ARBA" id="ARBA00046280"/>
    </source>
</evidence>
<dbReference type="InterPro" id="IPR027027">
    <property type="entry name" value="GOSR2/Membrin/Bos1"/>
</dbReference>
<comment type="similarity">
    <text evidence="1">Belongs to the VTI1 family.</text>
</comment>
<evidence type="ECO:0000313" key="13">
    <source>
        <dbReference type="Proteomes" id="UP000069940"/>
    </source>
</evidence>
<evidence type="ECO:0000256" key="4">
    <source>
        <dbReference type="ARBA" id="ARBA00022927"/>
    </source>
</evidence>
<dbReference type="PIRSF" id="PIRSF028865">
    <property type="entry name" value="Membrin-2"/>
    <property type="match status" value="1"/>
</dbReference>
<feature type="transmembrane region" description="Helical" evidence="10">
    <location>
        <begin position="202"/>
        <end position="223"/>
    </location>
</feature>
<dbReference type="SMART" id="SM00397">
    <property type="entry name" value="t_SNARE"/>
    <property type="match status" value="1"/>
</dbReference>
<reference evidence="12" key="2">
    <citation type="submission" date="2025-05" db="UniProtKB">
        <authorList>
            <consortium name="EnsemblMetazoa"/>
        </authorList>
    </citation>
    <scope>IDENTIFICATION</scope>
    <source>
        <strain evidence="12">Foshan</strain>
    </source>
</reference>
<dbReference type="SUPFAM" id="SSF47661">
    <property type="entry name" value="t-snare proteins"/>
    <property type="match status" value="1"/>
</dbReference>
<proteinExistence type="inferred from homology"/>
<keyword evidence="4" id="KW-0653">Protein transport</keyword>
<dbReference type="CDD" id="cd15891">
    <property type="entry name" value="SNARE_Vti1a"/>
    <property type="match status" value="1"/>
</dbReference>
<accession>A0ABM1XWS5</accession>
<dbReference type="SUPFAM" id="SSF58038">
    <property type="entry name" value="SNARE fusion complex"/>
    <property type="match status" value="1"/>
</dbReference>
<name>A0ABM1XWS5_AEDAL</name>
<keyword evidence="2" id="KW-0813">Transport</keyword>
<evidence type="ECO:0000256" key="5">
    <source>
        <dbReference type="ARBA" id="ARBA00022989"/>
    </source>
</evidence>
<evidence type="ECO:0000256" key="2">
    <source>
        <dbReference type="ARBA" id="ARBA00022448"/>
    </source>
</evidence>
<dbReference type="RefSeq" id="XP_019533308.3">
    <property type="nucleotide sequence ID" value="XM_019677763.3"/>
</dbReference>
<reference evidence="13" key="1">
    <citation type="journal article" date="2015" name="Proc. Natl. Acad. Sci. U.S.A.">
        <title>Genome sequence of the Asian Tiger mosquito, Aedes albopictus, reveals insights into its biology, genetics, and evolution.</title>
        <authorList>
            <person name="Chen X.G."/>
            <person name="Jiang X."/>
            <person name="Gu J."/>
            <person name="Xu M."/>
            <person name="Wu Y."/>
            <person name="Deng Y."/>
            <person name="Zhang C."/>
            <person name="Bonizzoni M."/>
            <person name="Dermauw W."/>
            <person name="Vontas J."/>
            <person name="Armbruster P."/>
            <person name="Huang X."/>
            <person name="Yang Y."/>
            <person name="Zhang H."/>
            <person name="He W."/>
            <person name="Peng H."/>
            <person name="Liu Y."/>
            <person name="Wu K."/>
            <person name="Chen J."/>
            <person name="Lirakis M."/>
            <person name="Topalis P."/>
            <person name="Van Leeuwen T."/>
            <person name="Hall A.B."/>
            <person name="Jiang X."/>
            <person name="Thorpe C."/>
            <person name="Mueller R.L."/>
            <person name="Sun C."/>
            <person name="Waterhouse R.M."/>
            <person name="Yan G."/>
            <person name="Tu Z.J."/>
            <person name="Fang X."/>
            <person name="James A.A."/>
        </authorList>
    </citation>
    <scope>NUCLEOTIDE SEQUENCE [LARGE SCALE GENOMIC DNA]</scope>
    <source>
        <strain evidence="13">Foshan</strain>
    </source>
</reference>
<evidence type="ECO:0000256" key="6">
    <source>
        <dbReference type="ARBA" id="ARBA00023054"/>
    </source>
</evidence>
<evidence type="ECO:0000256" key="10">
    <source>
        <dbReference type="SAM" id="Phobius"/>
    </source>
</evidence>
<dbReference type="InterPro" id="IPR010989">
    <property type="entry name" value="SNARE"/>
</dbReference>
<dbReference type="InterPro" id="IPR038407">
    <property type="entry name" value="v-SNARE_N_sf"/>
</dbReference>
<organism evidence="12 13">
    <name type="scientific">Aedes albopictus</name>
    <name type="common">Asian tiger mosquito</name>
    <name type="synonym">Stegomyia albopicta</name>
    <dbReference type="NCBI Taxonomy" id="7160"/>
    <lineage>
        <taxon>Eukaryota</taxon>
        <taxon>Metazoa</taxon>
        <taxon>Ecdysozoa</taxon>
        <taxon>Arthropoda</taxon>
        <taxon>Hexapoda</taxon>
        <taxon>Insecta</taxon>
        <taxon>Pterygota</taxon>
        <taxon>Neoptera</taxon>
        <taxon>Endopterygota</taxon>
        <taxon>Diptera</taxon>
        <taxon>Nematocera</taxon>
        <taxon>Culicoidea</taxon>
        <taxon>Culicidae</taxon>
        <taxon>Culicinae</taxon>
        <taxon>Aedini</taxon>
        <taxon>Aedes</taxon>
        <taxon>Stegomyia</taxon>
    </lineage>
</organism>
<evidence type="ECO:0000256" key="1">
    <source>
        <dbReference type="ARBA" id="ARBA00006108"/>
    </source>
</evidence>
<dbReference type="InterPro" id="IPR007705">
    <property type="entry name" value="Vesicle_trsprt_v-SNARE_N"/>
</dbReference>
<keyword evidence="3 10" id="KW-0812">Transmembrane</keyword>
<dbReference type="PANTHER" id="PTHR21230:SF26">
    <property type="entry name" value="VESICLE TRANSPORT THROUGH INTERACTION WITH T-SNARES HOMOLOG 1A"/>
    <property type="match status" value="1"/>
</dbReference>
<keyword evidence="5 10" id="KW-1133">Transmembrane helix</keyword>
<keyword evidence="7 10" id="KW-0472">Membrane</keyword>
<evidence type="ECO:0000256" key="3">
    <source>
        <dbReference type="ARBA" id="ARBA00022692"/>
    </source>
</evidence>
<comment type="subcellular location">
    <subcellularLocation>
        <location evidence="8">Endomembrane system</location>
        <topology evidence="8">Single-pass type IV membrane protein</topology>
    </subcellularLocation>
</comment>
<evidence type="ECO:0000313" key="12">
    <source>
        <dbReference type="EnsemblMetazoa" id="AALFPA23_003592.P4049"/>
    </source>
</evidence>
<dbReference type="Gene3D" id="1.20.5.110">
    <property type="match status" value="1"/>
</dbReference>
<dbReference type="InterPro" id="IPR000727">
    <property type="entry name" value="T_SNARE_dom"/>
</dbReference>
<dbReference type="GeneID" id="109404811"/>
<feature type="coiled-coil region" evidence="9">
    <location>
        <begin position="36"/>
        <end position="182"/>
    </location>
</feature>
<evidence type="ECO:0000256" key="9">
    <source>
        <dbReference type="SAM" id="Coils"/>
    </source>
</evidence>
<keyword evidence="13" id="KW-1185">Reference proteome</keyword>
<dbReference type="Proteomes" id="UP000069940">
    <property type="component" value="Unassembled WGS sequence"/>
</dbReference>
<dbReference type="PANTHER" id="PTHR21230">
    <property type="entry name" value="VESICLE TRANSPORT V-SNARE PROTEIN VTI1-RELATED"/>
    <property type="match status" value="1"/>
</dbReference>
<dbReference type="Gene3D" id="1.20.58.400">
    <property type="entry name" value="t-snare proteins"/>
    <property type="match status" value="1"/>
</dbReference>
<protein>
    <recommendedName>
        <fullName evidence="11">t-SNARE coiled-coil homology domain-containing protein</fullName>
    </recommendedName>
</protein>